<evidence type="ECO:0000313" key="2">
    <source>
        <dbReference type="Proteomes" id="UP000807025"/>
    </source>
</evidence>
<keyword evidence="2" id="KW-1185">Reference proteome</keyword>
<protein>
    <submittedName>
        <fullName evidence="1">Uncharacterized protein</fullName>
    </submittedName>
</protein>
<evidence type="ECO:0000313" key="1">
    <source>
        <dbReference type="EMBL" id="KAF9492197.1"/>
    </source>
</evidence>
<dbReference type="AlphaFoldDB" id="A0A9P5ZRJ5"/>
<proteinExistence type="predicted"/>
<dbReference type="Proteomes" id="UP000807025">
    <property type="component" value="Unassembled WGS sequence"/>
</dbReference>
<name>A0A9P5ZRJ5_PLEER</name>
<comment type="caution">
    <text evidence="1">The sequence shown here is derived from an EMBL/GenBank/DDBJ whole genome shotgun (WGS) entry which is preliminary data.</text>
</comment>
<organism evidence="1 2">
    <name type="scientific">Pleurotus eryngii</name>
    <name type="common">Boletus of the steppes</name>
    <dbReference type="NCBI Taxonomy" id="5323"/>
    <lineage>
        <taxon>Eukaryota</taxon>
        <taxon>Fungi</taxon>
        <taxon>Dikarya</taxon>
        <taxon>Basidiomycota</taxon>
        <taxon>Agaricomycotina</taxon>
        <taxon>Agaricomycetes</taxon>
        <taxon>Agaricomycetidae</taxon>
        <taxon>Agaricales</taxon>
        <taxon>Pleurotineae</taxon>
        <taxon>Pleurotaceae</taxon>
        <taxon>Pleurotus</taxon>
    </lineage>
</organism>
<sequence length="171" mass="19540">MLKHCYIWKLYDVHSFSTLSTRRCLNILATLDLPPKSKATWRRWRRWRGVERRGRDVVSMSEAATIDRYSSEGELSNAKSNVAMLLPWVAPRSSFRDVSLVNKCAPESNDPLYSRLHTFVSQLASRGKGPYIERSVVEAPLHRGNLEEKSRARPVQQRGIQKMVLVGSTGQ</sequence>
<reference evidence="1" key="1">
    <citation type="submission" date="2020-11" db="EMBL/GenBank/DDBJ databases">
        <authorList>
            <consortium name="DOE Joint Genome Institute"/>
            <person name="Ahrendt S."/>
            <person name="Riley R."/>
            <person name="Andreopoulos W."/>
            <person name="Labutti K."/>
            <person name="Pangilinan J."/>
            <person name="Ruiz-Duenas F.J."/>
            <person name="Barrasa J.M."/>
            <person name="Sanchez-Garcia M."/>
            <person name="Camarero S."/>
            <person name="Miyauchi S."/>
            <person name="Serrano A."/>
            <person name="Linde D."/>
            <person name="Babiker R."/>
            <person name="Drula E."/>
            <person name="Ayuso-Fernandez I."/>
            <person name="Pacheco R."/>
            <person name="Padilla G."/>
            <person name="Ferreira P."/>
            <person name="Barriuso J."/>
            <person name="Kellner H."/>
            <person name="Castanera R."/>
            <person name="Alfaro M."/>
            <person name="Ramirez L."/>
            <person name="Pisabarro A.G."/>
            <person name="Kuo A."/>
            <person name="Tritt A."/>
            <person name="Lipzen A."/>
            <person name="He G."/>
            <person name="Yan M."/>
            <person name="Ng V."/>
            <person name="Cullen D."/>
            <person name="Martin F."/>
            <person name="Rosso M.-N."/>
            <person name="Henrissat B."/>
            <person name="Hibbett D."/>
            <person name="Martinez A.T."/>
            <person name="Grigoriev I.V."/>
        </authorList>
    </citation>
    <scope>NUCLEOTIDE SEQUENCE</scope>
    <source>
        <strain evidence="1">ATCC 90797</strain>
    </source>
</reference>
<dbReference type="EMBL" id="MU154605">
    <property type="protein sequence ID" value="KAF9492197.1"/>
    <property type="molecule type" value="Genomic_DNA"/>
</dbReference>
<accession>A0A9P5ZRJ5</accession>
<gene>
    <name evidence="1" type="ORF">BDN71DRAFT_1224622</name>
</gene>